<accession>A0A1J4JZ27</accession>
<dbReference type="EMBL" id="MLAK01000852">
    <property type="protein sequence ID" value="OHT02788.1"/>
    <property type="molecule type" value="Genomic_DNA"/>
</dbReference>
<reference evidence="1" key="1">
    <citation type="submission" date="2016-10" db="EMBL/GenBank/DDBJ databases">
        <authorList>
            <person name="Benchimol M."/>
            <person name="Almeida L.G."/>
            <person name="Vasconcelos A.T."/>
            <person name="Perreira-Neves A."/>
            <person name="Rosa I.A."/>
            <person name="Tasca T."/>
            <person name="Bogo M.R."/>
            <person name="de Souza W."/>
        </authorList>
    </citation>
    <scope>NUCLEOTIDE SEQUENCE [LARGE SCALE GENOMIC DNA]</scope>
    <source>
        <strain evidence="1">K</strain>
    </source>
</reference>
<dbReference type="AlphaFoldDB" id="A0A1J4JZ27"/>
<organism evidence="1 2">
    <name type="scientific">Tritrichomonas foetus</name>
    <dbReference type="NCBI Taxonomy" id="1144522"/>
    <lineage>
        <taxon>Eukaryota</taxon>
        <taxon>Metamonada</taxon>
        <taxon>Parabasalia</taxon>
        <taxon>Tritrichomonadida</taxon>
        <taxon>Tritrichomonadidae</taxon>
        <taxon>Tritrichomonas</taxon>
    </lineage>
</organism>
<dbReference type="GeneID" id="94841795"/>
<comment type="caution">
    <text evidence="1">The sequence shown here is derived from an EMBL/GenBank/DDBJ whole genome shotgun (WGS) entry which is preliminary data.</text>
</comment>
<protein>
    <submittedName>
        <fullName evidence="1">Uncharacterized protein</fullName>
    </submittedName>
</protein>
<dbReference type="OrthoDB" id="10501456at2759"/>
<proteinExistence type="predicted"/>
<gene>
    <name evidence="1" type="ORF">TRFO_29985</name>
</gene>
<dbReference type="Proteomes" id="UP000179807">
    <property type="component" value="Unassembled WGS sequence"/>
</dbReference>
<dbReference type="RefSeq" id="XP_068355924.1">
    <property type="nucleotide sequence ID" value="XM_068507091.1"/>
</dbReference>
<name>A0A1J4JZ27_9EUKA</name>
<sequence>MIRKNSHKERKISSRRKTLNLFCHDNFLCNLSQFCELFTNFLKINKIRKRSLYKSDNLKMNNRPTTHVNQVFKAIGTDQLNGMRERFFRQYIESQTDDYYYRSYNAKKSGQKTFATSKKITNVKDVLRYSSFDDSPGLGHVRLRHSSTSQPLVDSEVDYIAFEKNPMMLEQLWSFLLKLEDLLREDNQNSSKITSLIRFIVHSLQFNTTSDANSPVDPSSHQRFFYFLNDPKGQNFLVRFLDIMPTSFLKRFFFTSFIVFKDVKIDPTSKFAVAFLQRLTNYLEKDSPKPKWLCAFINQAMSAGFANIVSDRFRLACLASLLLTARYSQDGLSEGDRIVFNSTLKNTADLIIKDLGSAIQKAYNPYFMHSIFKNILILQPECELRTLISATSV</sequence>
<evidence type="ECO:0000313" key="2">
    <source>
        <dbReference type="Proteomes" id="UP000179807"/>
    </source>
</evidence>
<dbReference type="VEuPathDB" id="TrichDB:TRFO_29985"/>
<evidence type="ECO:0000313" key="1">
    <source>
        <dbReference type="EMBL" id="OHT02788.1"/>
    </source>
</evidence>
<keyword evidence="2" id="KW-1185">Reference proteome</keyword>